<protein>
    <recommendedName>
        <fullName evidence="2">BZIP domain-containing protein</fullName>
    </recommendedName>
</protein>
<feature type="domain" description="BZIP" evidence="2">
    <location>
        <begin position="349"/>
        <end position="412"/>
    </location>
</feature>
<feature type="compositionally biased region" description="Low complexity" evidence="1">
    <location>
        <begin position="17"/>
        <end position="29"/>
    </location>
</feature>
<feature type="compositionally biased region" description="Basic and acidic residues" evidence="1">
    <location>
        <begin position="416"/>
        <end position="427"/>
    </location>
</feature>
<feature type="region of interest" description="Disordered" evidence="1">
    <location>
        <begin position="416"/>
        <end position="602"/>
    </location>
</feature>
<feature type="region of interest" description="Disordered" evidence="1">
    <location>
        <begin position="343"/>
        <end position="395"/>
    </location>
</feature>
<feature type="compositionally biased region" description="Basic and acidic residues" evidence="1">
    <location>
        <begin position="36"/>
        <end position="46"/>
    </location>
</feature>
<evidence type="ECO:0000313" key="4">
    <source>
        <dbReference type="Proteomes" id="UP000283895"/>
    </source>
</evidence>
<keyword evidence="4" id="KW-1185">Reference proteome</keyword>
<name>A0A423X896_9PEZI</name>
<dbReference type="AlphaFoldDB" id="A0A423X896"/>
<dbReference type="STRING" id="356882.A0A423X896"/>
<dbReference type="Proteomes" id="UP000283895">
    <property type="component" value="Unassembled WGS sequence"/>
</dbReference>
<dbReference type="GO" id="GO:0003700">
    <property type="term" value="F:DNA-binding transcription factor activity"/>
    <property type="evidence" value="ECO:0007669"/>
    <property type="project" value="InterPro"/>
</dbReference>
<dbReference type="PROSITE" id="PS50217">
    <property type="entry name" value="BZIP"/>
    <property type="match status" value="1"/>
</dbReference>
<dbReference type="EMBL" id="LKEA01000001">
    <property type="protein sequence ID" value="ROW12209.1"/>
    <property type="molecule type" value="Genomic_DNA"/>
</dbReference>
<evidence type="ECO:0000256" key="1">
    <source>
        <dbReference type="SAM" id="MobiDB-lite"/>
    </source>
</evidence>
<reference evidence="3 4" key="1">
    <citation type="submission" date="2015-09" db="EMBL/GenBank/DDBJ databases">
        <title>Host preference determinants of Valsa canker pathogens revealed by comparative genomics.</title>
        <authorList>
            <person name="Yin Z."/>
            <person name="Huang L."/>
        </authorList>
    </citation>
    <scope>NUCLEOTIDE SEQUENCE [LARGE SCALE GENOMIC DNA]</scope>
    <source>
        <strain evidence="3 4">03-1</strain>
    </source>
</reference>
<dbReference type="Pfam" id="PF07716">
    <property type="entry name" value="bZIP_2"/>
    <property type="match status" value="1"/>
</dbReference>
<sequence length="602" mass="64059">MSQRGSTSRPPSRRRSQSQSTATHTSPSTFRTGQVYRDDSRVDSPRGPRGMPIAPSDLPPRQSTPRTLGVHTILNPSDPRDHHSGISPTVQRSGAAGDSSPSSVGTRQYGVSGSPYQPYSQTPVYGTPAGSSMPSGPTLSIPPVAQQESPTSARPFPPALGAARRILTPRSPRSLSFSRVASPSTFADSQPPFGFPSPQMGRPSGAQEVGPYGGHHTSMPHQSPRTNPNPLTPASAASSMASRSFSQPAFPNAPPFQFPQDPGRAGAASSPQPMTPTYPQGQYGLPQGTARGYAPHGGSPADSSLSSAIINALQTGNGGARGSEVQPHLTLQTNTGEHFTVPLDVHQGSRQADEKRHRNAGASARFRARKKERDKDMRDNLQRLENDNRELSRQAHDLQAERDFYRNERNRLREVVLRTPSIREHAEQGPPSPRPTQALAPLVGPGEGSFTSSFAAGGSSASSSSPVAQQHPPPYSGESLERPTRRRRTDPTTAEFATAPYAMRPAHSQGTLPPIVTQGYAGPIASAPSSARLPPLRFDQPPAHSPTTTTQGPPGYGGAQHSPLPLQTQYPLYGRQPHETGWATGPRDPQDAARRGPHGHSG</sequence>
<dbReference type="Gene3D" id="1.20.5.170">
    <property type="match status" value="1"/>
</dbReference>
<evidence type="ECO:0000313" key="3">
    <source>
        <dbReference type="EMBL" id="ROW12209.1"/>
    </source>
</evidence>
<feature type="compositionally biased region" description="Polar residues" evidence="1">
    <location>
        <begin position="171"/>
        <end position="188"/>
    </location>
</feature>
<proteinExistence type="predicted"/>
<feature type="compositionally biased region" description="Low complexity" evidence="1">
    <location>
        <begin position="448"/>
        <end position="465"/>
    </location>
</feature>
<organism evidence="3 4">
    <name type="scientific">Cytospora schulzeri</name>
    <dbReference type="NCBI Taxonomy" id="448051"/>
    <lineage>
        <taxon>Eukaryota</taxon>
        <taxon>Fungi</taxon>
        <taxon>Dikarya</taxon>
        <taxon>Ascomycota</taxon>
        <taxon>Pezizomycotina</taxon>
        <taxon>Sordariomycetes</taxon>
        <taxon>Sordariomycetidae</taxon>
        <taxon>Diaporthales</taxon>
        <taxon>Cytosporaceae</taxon>
        <taxon>Cytospora</taxon>
    </lineage>
</organism>
<feature type="compositionally biased region" description="Polar residues" evidence="1">
    <location>
        <begin position="219"/>
        <end position="229"/>
    </location>
</feature>
<feature type="compositionally biased region" description="Polar residues" evidence="1">
    <location>
        <begin position="99"/>
        <end position="138"/>
    </location>
</feature>
<feature type="compositionally biased region" description="Low complexity" evidence="1">
    <location>
        <begin position="234"/>
        <end position="250"/>
    </location>
</feature>
<feature type="compositionally biased region" description="Polar residues" evidence="1">
    <location>
        <begin position="269"/>
        <end position="280"/>
    </location>
</feature>
<evidence type="ECO:0000259" key="2">
    <source>
        <dbReference type="PROSITE" id="PS50217"/>
    </source>
</evidence>
<dbReference type="InterPro" id="IPR004827">
    <property type="entry name" value="bZIP"/>
</dbReference>
<feature type="compositionally biased region" description="Basic and acidic residues" evidence="1">
    <location>
        <begin position="371"/>
        <end position="395"/>
    </location>
</feature>
<gene>
    <name evidence="3" type="ORF">VMCG_00590</name>
</gene>
<accession>A0A423X896</accession>
<feature type="region of interest" description="Disordered" evidence="1">
    <location>
        <begin position="1"/>
        <end position="326"/>
    </location>
</feature>
<dbReference type="OrthoDB" id="2247093at2759"/>
<feature type="compositionally biased region" description="Polar residues" evidence="1">
    <location>
        <begin position="301"/>
        <end position="315"/>
    </location>
</feature>
<feature type="compositionally biased region" description="Low complexity" evidence="1">
    <location>
        <begin position="1"/>
        <end position="10"/>
    </location>
</feature>
<dbReference type="PROSITE" id="PS00036">
    <property type="entry name" value="BZIP_BASIC"/>
    <property type="match status" value="1"/>
</dbReference>
<comment type="caution">
    <text evidence="3">The sequence shown here is derived from an EMBL/GenBank/DDBJ whole genome shotgun (WGS) entry which is preliminary data.</text>
</comment>
<dbReference type="CDD" id="cd14705">
    <property type="entry name" value="bZIP_Zip1"/>
    <property type="match status" value="1"/>
</dbReference>